<keyword evidence="2" id="KW-1185">Reference proteome</keyword>
<proteinExistence type="predicted"/>
<comment type="caution">
    <text evidence="1">The sequence shown here is derived from an EMBL/GenBank/DDBJ whole genome shotgun (WGS) entry which is preliminary data.</text>
</comment>
<dbReference type="Proteomes" id="UP000011529">
    <property type="component" value="Unassembled WGS sequence"/>
</dbReference>
<evidence type="ECO:0000313" key="1">
    <source>
        <dbReference type="EMBL" id="EMB17767.1"/>
    </source>
</evidence>
<dbReference type="AlphaFoldDB" id="M2AYI1"/>
<reference evidence="1" key="1">
    <citation type="submission" date="2012-11" db="EMBL/GenBank/DDBJ databases">
        <title>Permanent draft genomes of Rhodopirellula europaea strain SH398 and 6C.</title>
        <authorList>
            <person name="Richter M."/>
            <person name="Richter-Heitmann T."/>
            <person name="Frank C."/>
            <person name="Harder J."/>
            <person name="Glockner F.O."/>
        </authorList>
    </citation>
    <scope>NUCLEOTIDE SEQUENCE</scope>
    <source>
        <strain evidence="1">6C</strain>
    </source>
</reference>
<protein>
    <submittedName>
        <fullName evidence="1">Uncharacterized protein</fullName>
    </submittedName>
</protein>
<dbReference type="EMBL" id="ANMO01000088">
    <property type="protein sequence ID" value="EMB17767.1"/>
    <property type="molecule type" value="Genomic_DNA"/>
</dbReference>
<accession>M2AYI1</accession>
<gene>
    <name evidence="1" type="ORF">RE6C_01478</name>
</gene>
<reference evidence="1" key="2">
    <citation type="journal article" date="2013" name="Mar. Genomics">
        <title>Expression of sulfatases in Rhodopirellula baltica and the diversity of sulfatases in the genus Rhodopirellula.</title>
        <authorList>
            <person name="Wegner C.E."/>
            <person name="Richter-Heitmann T."/>
            <person name="Klindworth A."/>
            <person name="Klockow C."/>
            <person name="Richter M."/>
            <person name="Achstetter T."/>
            <person name="Glockner F.O."/>
            <person name="Harder J."/>
        </authorList>
    </citation>
    <scope>NUCLEOTIDE SEQUENCE [LARGE SCALE GENOMIC DNA]</scope>
    <source>
        <strain evidence="1">6C</strain>
    </source>
</reference>
<name>M2AYI1_9BACT</name>
<evidence type="ECO:0000313" key="2">
    <source>
        <dbReference type="Proteomes" id="UP000011529"/>
    </source>
</evidence>
<sequence length="75" mass="8486">MGHHSREVPKKHRARRPGKVIVRIGCVASEQPSWRVFIDGLAPLLARVWDSAYSYRDAKKQLAMRNVANVSRACS</sequence>
<organism evidence="1 2">
    <name type="scientific">Rhodopirellula europaea 6C</name>
    <dbReference type="NCBI Taxonomy" id="1263867"/>
    <lineage>
        <taxon>Bacteria</taxon>
        <taxon>Pseudomonadati</taxon>
        <taxon>Planctomycetota</taxon>
        <taxon>Planctomycetia</taxon>
        <taxon>Pirellulales</taxon>
        <taxon>Pirellulaceae</taxon>
        <taxon>Rhodopirellula</taxon>
    </lineage>
</organism>